<protein>
    <recommendedName>
        <fullName evidence="10">Rad50/SbcC-type AAA domain-containing protein</fullName>
    </recommendedName>
</protein>
<dbReference type="GO" id="GO:0006302">
    <property type="term" value="P:double-strand break repair"/>
    <property type="evidence" value="ECO:0007669"/>
    <property type="project" value="TreeGrafter"/>
</dbReference>
<dbReference type="AlphaFoldDB" id="A0A1H6G3R1"/>
<dbReference type="Gene3D" id="1.10.287.1490">
    <property type="match status" value="1"/>
</dbReference>
<evidence type="ECO:0000256" key="8">
    <source>
        <dbReference type="SAM" id="Coils"/>
    </source>
</evidence>
<accession>A0A1H6G3R1</accession>
<dbReference type="GO" id="GO:0003691">
    <property type="term" value="F:double-stranded telomeric DNA binding"/>
    <property type="evidence" value="ECO:0007669"/>
    <property type="project" value="TreeGrafter"/>
</dbReference>
<evidence type="ECO:0000313" key="12">
    <source>
        <dbReference type="Proteomes" id="UP000199112"/>
    </source>
</evidence>
<dbReference type="GO" id="GO:0007004">
    <property type="term" value="P:telomere maintenance via telomerase"/>
    <property type="evidence" value="ECO:0007669"/>
    <property type="project" value="TreeGrafter"/>
</dbReference>
<dbReference type="NCBIfam" id="NF045487">
    <property type="entry name" value="ASRP"/>
    <property type="match status" value="1"/>
</dbReference>
<dbReference type="OrthoDB" id="241568at2157"/>
<reference evidence="12" key="1">
    <citation type="submission" date="2016-10" db="EMBL/GenBank/DDBJ databases">
        <authorList>
            <person name="Varghese N."/>
            <person name="Submissions S."/>
        </authorList>
    </citation>
    <scope>NUCLEOTIDE SEQUENCE [LARGE SCALE GENOMIC DNA]</scope>
    <source>
        <strain evidence="12">CGMCC 1.8981</strain>
    </source>
</reference>
<keyword evidence="6" id="KW-0862">Zinc</keyword>
<evidence type="ECO:0000313" key="11">
    <source>
        <dbReference type="EMBL" id="SEH17727.1"/>
    </source>
</evidence>
<evidence type="ECO:0000259" key="10">
    <source>
        <dbReference type="Pfam" id="PF13476"/>
    </source>
</evidence>
<feature type="region of interest" description="Disordered" evidence="9">
    <location>
        <begin position="165"/>
        <end position="186"/>
    </location>
</feature>
<feature type="domain" description="Rad50/SbcC-type AAA" evidence="10">
    <location>
        <begin position="13"/>
        <end position="222"/>
    </location>
</feature>
<gene>
    <name evidence="11" type="ORF">SAMN04487967_3365</name>
</gene>
<keyword evidence="4" id="KW-0158">Chromosome</keyword>
<evidence type="ECO:0000256" key="4">
    <source>
        <dbReference type="ARBA" id="ARBA00022454"/>
    </source>
</evidence>
<comment type="similarity">
    <text evidence="3">Belongs to the SMC family. RAD50 subfamily.</text>
</comment>
<comment type="subcellular location">
    <subcellularLocation>
        <location evidence="2">Chromosome</location>
    </subcellularLocation>
</comment>
<evidence type="ECO:0000256" key="2">
    <source>
        <dbReference type="ARBA" id="ARBA00004286"/>
    </source>
</evidence>
<organism evidence="11 12">
    <name type="scientific">Natronorubrum sediminis</name>
    <dbReference type="NCBI Taxonomy" id="640943"/>
    <lineage>
        <taxon>Archaea</taxon>
        <taxon>Methanobacteriati</taxon>
        <taxon>Methanobacteriota</taxon>
        <taxon>Stenosarchaea group</taxon>
        <taxon>Halobacteria</taxon>
        <taxon>Halobacteriales</taxon>
        <taxon>Natrialbaceae</taxon>
        <taxon>Natronorubrum</taxon>
    </lineage>
</organism>
<dbReference type="InterPro" id="IPR038729">
    <property type="entry name" value="Rad50/SbcC_AAA"/>
</dbReference>
<evidence type="ECO:0000256" key="9">
    <source>
        <dbReference type="SAM" id="MobiDB-lite"/>
    </source>
</evidence>
<keyword evidence="8" id="KW-0175">Coiled coil</keyword>
<feature type="region of interest" description="Disordered" evidence="9">
    <location>
        <begin position="238"/>
        <end position="268"/>
    </location>
</feature>
<evidence type="ECO:0000256" key="3">
    <source>
        <dbReference type="ARBA" id="ARBA00009439"/>
    </source>
</evidence>
<evidence type="ECO:0000256" key="5">
    <source>
        <dbReference type="ARBA" id="ARBA00022723"/>
    </source>
</evidence>
<comment type="catalytic activity">
    <reaction evidence="7">
        <text>ATP + H2O = ADP + phosphate + H(+)</text>
        <dbReference type="Rhea" id="RHEA:13065"/>
        <dbReference type="ChEBI" id="CHEBI:15377"/>
        <dbReference type="ChEBI" id="CHEBI:15378"/>
        <dbReference type="ChEBI" id="CHEBI:30616"/>
        <dbReference type="ChEBI" id="CHEBI:43474"/>
        <dbReference type="ChEBI" id="CHEBI:456216"/>
    </reaction>
</comment>
<feature type="compositionally biased region" description="Basic and acidic residues" evidence="9">
    <location>
        <begin position="169"/>
        <end position="186"/>
    </location>
</feature>
<dbReference type="InterPro" id="IPR027417">
    <property type="entry name" value="P-loop_NTPase"/>
</dbReference>
<sequence length="647" mass="73557">MVTNSLETKSLSLEASNVGGIDETAVRLSSDVTVLSGRNATNRTSLLQAIMAVLGSDNVSVKADSSTAHVSLSIDEETYTRTISTENGTRQTGGDPYLEDSTLADLFAFLLESNDIRRAVTTEQDLRELIMEPVDTDEIEAETERLVQNRAEIADELEELTSLKQRLPSLEEQRTERRDEIESTKAELADLEAQLDDHDADVAETRAEKNEVEQLLADLREKRSSLEDVRYTLETEKRSLTSLRSERSELEAELEDLPAPTASTRSELESEISSLRERKQRLESEISDVQSVVRFNEDMLDGNTPSLLTDARSDTDGPVTDALVSEETVTCWTCHSEVEVDQIETTAEILRDRCQENLDVVSDLKSEIAALRDEKADLEETAQRRTQIDRRIDELENEIEDTDEQIDDLATERDDLREEIASLEDEIESKEDDSYDAILEIHREANQLEYDLGSLESDLERVEDEIESIESKLRREDDLEAEHARLKDEIEEMRMTVERIEQQVIDEFNEHMDTVLELLDYRNLERIWLERAETDVRDGRQIVTKSTFTLHVIRQTESGTAYEDTVEHLSESEREITGLILGLAGYLAHDVYETVPFVLLDSLEAIDSERIATLIDYLTEYSPSLVVALLEEDAAALDDEYRYVSEI</sequence>
<dbReference type="Gene3D" id="3.40.50.300">
    <property type="entry name" value="P-loop containing nucleotide triphosphate hydrolases"/>
    <property type="match status" value="1"/>
</dbReference>
<comment type="cofactor">
    <cofactor evidence="1">
        <name>Zn(2+)</name>
        <dbReference type="ChEBI" id="CHEBI:29105"/>
    </cofactor>
</comment>
<evidence type="ECO:0000256" key="7">
    <source>
        <dbReference type="ARBA" id="ARBA00049360"/>
    </source>
</evidence>
<dbReference type="Pfam" id="PF13476">
    <property type="entry name" value="AAA_23"/>
    <property type="match status" value="1"/>
</dbReference>
<keyword evidence="5" id="KW-0479">Metal-binding</keyword>
<dbReference type="PANTHER" id="PTHR18867">
    <property type="entry name" value="RAD50"/>
    <property type="match status" value="1"/>
</dbReference>
<dbReference type="PANTHER" id="PTHR18867:SF12">
    <property type="entry name" value="DNA REPAIR PROTEIN RAD50"/>
    <property type="match status" value="1"/>
</dbReference>
<dbReference type="Proteomes" id="UP000199112">
    <property type="component" value="Unassembled WGS sequence"/>
</dbReference>
<dbReference type="GO" id="GO:0051880">
    <property type="term" value="F:G-quadruplex DNA binding"/>
    <property type="evidence" value="ECO:0007669"/>
    <property type="project" value="TreeGrafter"/>
</dbReference>
<dbReference type="GO" id="GO:0000722">
    <property type="term" value="P:telomere maintenance via recombination"/>
    <property type="evidence" value="ECO:0007669"/>
    <property type="project" value="TreeGrafter"/>
</dbReference>
<dbReference type="EMBL" id="FNWL01000004">
    <property type="protein sequence ID" value="SEH17727.1"/>
    <property type="molecule type" value="Genomic_DNA"/>
</dbReference>
<dbReference type="GO" id="GO:0043047">
    <property type="term" value="F:single-stranded telomeric DNA binding"/>
    <property type="evidence" value="ECO:0007669"/>
    <property type="project" value="TreeGrafter"/>
</dbReference>
<evidence type="ECO:0000256" key="1">
    <source>
        <dbReference type="ARBA" id="ARBA00001947"/>
    </source>
</evidence>
<feature type="coiled-coil region" evidence="8">
    <location>
        <begin position="361"/>
        <end position="510"/>
    </location>
</feature>
<proteinExistence type="inferred from homology"/>
<dbReference type="RefSeq" id="WP_090508106.1">
    <property type="nucleotide sequence ID" value="NZ_FNWL01000004.1"/>
</dbReference>
<keyword evidence="12" id="KW-1185">Reference proteome</keyword>
<evidence type="ECO:0000256" key="6">
    <source>
        <dbReference type="ARBA" id="ARBA00022833"/>
    </source>
</evidence>
<feature type="compositionally biased region" description="Basic and acidic residues" evidence="9">
    <location>
        <begin position="238"/>
        <end position="250"/>
    </location>
</feature>
<name>A0A1H6G3R1_9EURY</name>